<name>A0AAW8U157_9ENTE</name>
<dbReference type="RefSeq" id="WP_311876916.1">
    <property type="nucleotide sequence ID" value="NZ_JARQBZ010000006.1"/>
</dbReference>
<feature type="chain" id="PRO_5043936744" evidence="1">
    <location>
        <begin position="27"/>
        <end position="270"/>
    </location>
</feature>
<dbReference type="Proteomes" id="UP001268577">
    <property type="component" value="Unassembled WGS sequence"/>
</dbReference>
<evidence type="ECO:0000313" key="4">
    <source>
        <dbReference type="Proteomes" id="UP001268577"/>
    </source>
</evidence>
<gene>
    <name evidence="3" type="ORF">P7H70_04210</name>
</gene>
<organism evidence="3 4">
    <name type="scientific">Vagococcus carniphilus</name>
    <dbReference type="NCBI Taxonomy" id="218144"/>
    <lineage>
        <taxon>Bacteria</taxon>
        <taxon>Bacillati</taxon>
        <taxon>Bacillota</taxon>
        <taxon>Bacilli</taxon>
        <taxon>Lactobacillales</taxon>
        <taxon>Enterococcaceae</taxon>
        <taxon>Vagococcus</taxon>
    </lineage>
</organism>
<feature type="domain" description="WxL" evidence="2">
    <location>
        <begin position="33"/>
        <end position="266"/>
    </location>
</feature>
<proteinExistence type="predicted"/>
<keyword evidence="1" id="KW-0732">Signal</keyword>
<protein>
    <submittedName>
        <fullName evidence="3">WxL domain-containing protein</fullName>
    </submittedName>
</protein>
<feature type="signal peptide" evidence="1">
    <location>
        <begin position="1"/>
        <end position="26"/>
    </location>
</feature>
<sequence>MNKKIIFSSVLVAPLFLLSSMGNDFEAATYKDSNNASSIGKVKFIEGDAEIVDPKDPDKPVDPVEPVNPNKGDLMIQYVSDFDFGVHKKTVNGITANSKPDLVIDKKDDKKEKYDVVPFVSTLDTRTNRNGGWNLRVSATEFKGTNKSNNEVVLKGAEVIFSNVSYAQPKAETPVVNSEAASAVVKDGFKLQQSPQKIATSDESKVESQGMGSYSLALGSELVNQTDDNLDSTKSTYKVTNGVTFNLPKNTSVSVADYTADINWELVPGI</sequence>
<evidence type="ECO:0000256" key="1">
    <source>
        <dbReference type="SAM" id="SignalP"/>
    </source>
</evidence>
<dbReference type="InterPro" id="IPR027994">
    <property type="entry name" value="WxL_dom"/>
</dbReference>
<dbReference type="Pfam" id="PF13731">
    <property type="entry name" value="WxL"/>
    <property type="match status" value="1"/>
</dbReference>
<dbReference type="EMBL" id="JARQBZ010000006">
    <property type="protein sequence ID" value="MDT2833248.1"/>
    <property type="molecule type" value="Genomic_DNA"/>
</dbReference>
<dbReference type="AlphaFoldDB" id="A0AAW8U157"/>
<evidence type="ECO:0000259" key="2">
    <source>
        <dbReference type="Pfam" id="PF13731"/>
    </source>
</evidence>
<accession>A0AAW8U157</accession>
<comment type="caution">
    <text evidence="3">The sequence shown here is derived from an EMBL/GenBank/DDBJ whole genome shotgun (WGS) entry which is preliminary data.</text>
</comment>
<evidence type="ECO:0000313" key="3">
    <source>
        <dbReference type="EMBL" id="MDT2833248.1"/>
    </source>
</evidence>
<reference evidence="3" key="1">
    <citation type="submission" date="2023-03" db="EMBL/GenBank/DDBJ databases">
        <authorList>
            <person name="Shen W."/>
            <person name="Cai J."/>
        </authorList>
    </citation>
    <scope>NUCLEOTIDE SEQUENCE</scope>
    <source>
        <strain evidence="3">P96-3</strain>
    </source>
</reference>